<dbReference type="AlphaFoldDB" id="A0A3B1CQ64"/>
<evidence type="ECO:0000313" key="3">
    <source>
        <dbReference type="EMBL" id="VAX26138.1"/>
    </source>
</evidence>
<reference evidence="3" key="1">
    <citation type="submission" date="2018-06" db="EMBL/GenBank/DDBJ databases">
        <authorList>
            <person name="Zhirakovskaya E."/>
        </authorList>
    </citation>
    <scope>NUCLEOTIDE SEQUENCE</scope>
</reference>
<dbReference type="InterPro" id="IPR029413">
    <property type="entry name" value="RG-lyase_II"/>
</dbReference>
<dbReference type="Gene3D" id="2.60.40.1120">
    <property type="entry name" value="Carboxypeptidase-like, regulatory domain"/>
    <property type="match status" value="1"/>
</dbReference>
<evidence type="ECO:0000256" key="1">
    <source>
        <dbReference type="SAM" id="MobiDB-lite"/>
    </source>
</evidence>
<dbReference type="SUPFAM" id="SSF49452">
    <property type="entry name" value="Starch-binding domain-like"/>
    <property type="match status" value="1"/>
</dbReference>
<dbReference type="GO" id="GO:0030246">
    <property type="term" value="F:carbohydrate binding"/>
    <property type="evidence" value="ECO:0007669"/>
    <property type="project" value="InterPro"/>
</dbReference>
<protein>
    <recommendedName>
        <fullName evidence="2">Rhamnogalacturonan lyase domain-containing protein</fullName>
    </recommendedName>
</protein>
<organism evidence="3">
    <name type="scientific">hydrothermal vent metagenome</name>
    <dbReference type="NCBI Taxonomy" id="652676"/>
    <lineage>
        <taxon>unclassified sequences</taxon>
        <taxon>metagenomes</taxon>
        <taxon>ecological metagenomes</taxon>
    </lineage>
</organism>
<gene>
    <name evidence="3" type="ORF">MNBD_NITROSPIRAE01-1167</name>
</gene>
<dbReference type="Pfam" id="PF14686">
    <property type="entry name" value="fn3_3"/>
    <property type="match status" value="1"/>
</dbReference>
<evidence type="ECO:0000259" key="2">
    <source>
        <dbReference type="Pfam" id="PF14686"/>
    </source>
</evidence>
<dbReference type="EMBL" id="UOGF01000007">
    <property type="protein sequence ID" value="VAX26138.1"/>
    <property type="molecule type" value="Genomic_DNA"/>
</dbReference>
<proteinExistence type="predicted"/>
<accession>A0A3B1CQ64</accession>
<dbReference type="InterPro" id="IPR013784">
    <property type="entry name" value="Carb-bd-like_fold"/>
</dbReference>
<sequence length="312" mass="35584">MKITFKLGFIIVLAILVGFIQTSIVDAYEEVEIKTGGSISGTITIEGQLPKPRMFTLAQFPFGPFCKKISDGEGNVRLQEYIVHPDNNGLWEAVVSIRDIKQGKPYHPTVADFVAVDCMFHPSDVADNEQFVIGPDGKLRHQHPNVAILHNHQRMNMINRDPVVHNIQVYQNEKGNIILNSPLPISDKPRGGVLNFKRGRRISQMICGMHEFMQSWGFVVRNPYYAKTEKDGSYRIDDIPAGTYEVSIWHPHSKIYNKMVTVKANKESQMDFVFNAELIKRPTYESQEQTRLDTATPKDHMLKEGDERILME</sequence>
<name>A0A3B1CQ64_9ZZZZ</name>
<feature type="region of interest" description="Disordered" evidence="1">
    <location>
        <begin position="285"/>
        <end position="312"/>
    </location>
</feature>
<feature type="domain" description="Rhamnogalacturonan lyase" evidence="2">
    <location>
        <begin position="224"/>
        <end position="268"/>
    </location>
</feature>